<dbReference type="OrthoDB" id="7190810at2"/>
<dbReference type="KEGG" id="cak:Caul_3976"/>
<dbReference type="STRING" id="366602.Caul_3976"/>
<accession>B0SW57</accession>
<sequence length="152" mass="16047" precursor="true">MPRTRKTSRPARLKPAAASDTFALATAGAELTLAALRVVNARTPMIAKAMSDPMRGDYVELTRMVSEKPVAFAKSAAAGGPGLLAMAQESNRYFSQAWRGPGVGLNPGLAASMNAMAFWGRMMSLGVAWQSAMLAPVHAEATANARRLTPKT</sequence>
<dbReference type="HOGENOM" id="CLU_143331_0_0_5"/>
<name>B0SW57_CAUSK</name>
<evidence type="ECO:0000313" key="1">
    <source>
        <dbReference type="EMBL" id="ABZ73101.1"/>
    </source>
</evidence>
<reference evidence="1" key="1">
    <citation type="submission" date="2008-01" db="EMBL/GenBank/DDBJ databases">
        <title>Complete sequence of chromosome of Caulobacter sp. K31.</title>
        <authorList>
            <consortium name="US DOE Joint Genome Institute"/>
            <person name="Copeland A."/>
            <person name="Lucas S."/>
            <person name="Lapidus A."/>
            <person name="Barry K."/>
            <person name="Glavina del Rio T."/>
            <person name="Dalin E."/>
            <person name="Tice H."/>
            <person name="Pitluck S."/>
            <person name="Bruce D."/>
            <person name="Goodwin L."/>
            <person name="Thompson L.S."/>
            <person name="Brettin T."/>
            <person name="Detter J.C."/>
            <person name="Han C."/>
            <person name="Schmutz J."/>
            <person name="Larimer F."/>
            <person name="Land M."/>
            <person name="Hauser L."/>
            <person name="Kyrpides N."/>
            <person name="Kim E."/>
            <person name="Stephens C."/>
            <person name="Richardson P."/>
        </authorList>
    </citation>
    <scope>NUCLEOTIDE SEQUENCE [LARGE SCALE GENOMIC DNA]</scope>
    <source>
        <strain evidence="1">K31</strain>
    </source>
</reference>
<organism evidence="1">
    <name type="scientific">Caulobacter sp. (strain K31)</name>
    <dbReference type="NCBI Taxonomy" id="366602"/>
    <lineage>
        <taxon>Bacteria</taxon>
        <taxon>Pseudomonadati</taxon>
        <taxon>Pseudomonadota</taxon>
        <taxon>Alphaproteobacteria</taxon>
        <taxon>Caulobacterales</taxon>
        <taxon>Caulobacteraceae</taxon>
        <taxon>Caulobacter</taxon>
    </lineage>
</organism>
<dbReference type="AlphaFoldDB" id="B0SW57"/>
<proteinExistence type="predicted"/>
<gene>
    <name evidence="1" type="ordered locus">Caul_3976</name>
</gene>
<dbReference type="EMBL" id="CP000927">
    <property type="protein sequence ID" value="ABZ73101.1"/>
    <property type="molecule type" value="Genomic_DNA"/>
</dbReference>
<evidence type="ECO:0008006" key="2">
    <source>
        <dbReference type="Google" id="ProtNLM"/>
    </source>
</evidence>
<protein>
    <recommendedName>
        <fullName evidence="2">Phasin domain-containing protein</fullName>
    </recommendedName>
</protein>